<dbReference type="PANTHER" id="PTHR30204:SF67">
    <property type="entry name" value="HTH-TYPE TRANSCRIPTIONAL REGULATOR MLRA-RELATED"/>
    <property type="match status" value="1"/>
</dbReference>
<dbReference type="CDD" id="cd01104">
    <property type="entry name" value="HTH_MlrA-CarA"/>
    <property type="match status" value="1"/>
</dbReference>
<dbReference type="EMBL" id="JBHRSE010000061">
    <property type="protein sequence ID" value="MFC3024169.1"/>
    <property type="molecule type" value="Genomic_DNA"/>
</dbReference>
<dbReference type="InterPro" id="IPR047057">
    <property type="entry name" value="MerR_fam"/>
</dbReference>
<dbReference type="RefSeq" id="WP_123014684.1">
    <property type="nucleotide sequence ID" value="NZ_AP024912.1"/>
</dbReference>
<dbReference type="Proteomes" id="UP001595384">
    <property type="component" value="Unassembled WGS sequence"/>
</dbReference>
<keyword evidence="2" id="KW-0238">DNA-binding</keyword>
<protein>
    <submittedName>
        <fullName evidence="5">MerR family transcriptional regulator</fullName>
    </submittedName>
</protein>
<reference evidence="6" key="1">
    <citation type="journal article" date="2019" name="Int. J. Syst. Evol. Microbiol.">
        <title>The Global Catalogue of Microorganisms (GCM) 10K type strain sequencing project: providing services to taxonomists for standard genome sequencing and annotation.</title>
        <authorList>
            <consortium name="The Broad Institute Genomics Platform"/>
            <consortium name="The Broad Institute Genome Sequencing Center for Infectious Disease"/>
            <person name="Wu L."/>
            <person name="Ma J."/>
        </authorList>
    </citation>
    <scope>NUCLEOTIDE SEQUENCE [LARGE SCALE GENOMIC DNA]</scope>
    <source>
        <strain evidence="6">KCTC 62784</strain>
    </source>
</reference>
<evidence type="ECO:0000313" key="5">
    <source>
        <dbReference type="EMBL" id="MFC3024169.1"/>
    </source>
</evidence>
<accession>A0ABV7CCM2</accession>
<evidence type="ECO:0000256" key="2">
    <source>
        <dbReference type="ARBA" id="ARBA00023125"/>
    </source>
</evidence>
<gene>
    <name evidence="5" type="ORF">ACFODT_10040</name>
</gene>
<dbReference type="SUPFAM" id="SSF46955">
    <property type="entry name" value="Putative DNA-binding domain"/>
    <property type="match status" value="1"/>
</dbReference>
<evidence type="ECO:0000313" key="6">
    <source>
        <dbReference type="Proteomes" id="UP001595384"/>
    </source>
</evidence>
<sequence length="263" mass="29799">MVYDEPLYTIREVSEITGVKPVTLRAWQRRYSLVQPQRTEKGHRLYLSSDIDTIRQIQSWLAKGVSIGKVKPLLLGQQSEDELDKASELAECAALLEALSTLHRNKAQQIISTVFKEYPLDLVETQFLNPVMNTLEHVKGSLRSLQKGLLQTLMLSTLVGIYEAENKVRHKHHCLCVSMDPVGNIHAWLWMLRLSERGLNVTFLDGVDDLSSLLANDMLTSYSHIGIFTNRSLTSVHYEQIRDIQANFSGKCCLSDVLTTLMT</sequence>
<dbReference type="Gene3D" id="1.10.1660.10">
    <property type="match status" value="1"/>
</dbReference>
<dbReference type="Pfam" id="PF13411">
    <property type="entry name" value="MerR_1"/>
    <property type="match status" value="1"/>
</dbReference>
<dbReference type="InterPro" id="IPR009061">
    <property type="entry name" value="DNA-bd_dom_put_sf"/>
</dbReference>
<keyword evidence="1" id="KW-0805">Transcription regulation</keyword>
<evidence type="ECO:0000256" key="3">
    <source>
        <dbReference type="ARBA" id="ARBA00023163"/>
    </source>
</evidence>
<dbReference type="InterPro" id="IPR000551">
    <property type="entry name" value="MerR-type_HTH_dom"/>
</dbReference>
<evidence type="ECO:0000259" key="4">
    <source>
        <dbReference type="PROSITE" id="PS50937"/>
    </source>
</evidence>
<dbReference type="PROSITE" id="PS50937">
    <property type="entry name" value="HTH_MERR_2"/>
    <property type="match status" value="1"/>
</dbReference>
<organism evidence="5 6">
    <name type="scientific">Vibrio zhugei</name>
    <dbReference type="NCBI Taxonomy" id="2479546"/>
    <lineage>
        <taxon>Bacteria</taxon>
        <taxon>Pseudomonadati</taxon>
        <taxon>Pseudomonadota</taxon>
        <taxon>Gammaproteobacteria</taxon>
        <taxon>Vibrionales</taxon>
        <taxon>Vibrionaceae</taxon>
        <taxon>Vibrio</taxon>
    </lineage>
</organism>
<dbReference type="SMART" id="SM00422">
    <property type="entry name" value="HTH_MERR"/>
    <property type="match status" value="1"/>
</dbReference>
<name>A0ABV7CCM2_9VIBR</name>
<feature type="domain" description="HTH merR-type" evidence="4">
    <location>
        <begin position="7"/>
        <end position="76"/>
    </location>
</feature>
<keyword evidence="6" id="KW-1185">Reference proteome</keyword>
<dbReference type="PANTHER" id="PTHR30204">
    <property type="entry name" value="REDOX-CYCLING DRUG-SENSING TRANSCRIPTIONAL ACTIVATOR SOXR"/>
    <property type="match status" value="1"/>
</dbReference>
<comment type="caution">
    <text evidence="5">The sequence shown here is derived from an EMBL/GenBank/DDBJ whole genome shotgun (WGS) entry which is preliminary data.</text>
</comment>
<proteinExistence type="predicted"/>
<evidence type="ECO:0000256" key="1">
    <source>
        <dbReference type="ARBA" id="ARBA00023015"/>
    </source>
</evidence>
<keyword evidence="3" id="KW-0804">Transcription</keyword>